<keyword evidence="3" id="KW-0539">Nucleus</keyword>
<keyword evidence="7" id="KW-1185">Reference proteome</keyword>
<sequence>MTSTVQTQFDVGQDRLDWPTGLSGASSMLLGSLQRIHRPVCLTYWGNRRPLKQHAFPGLCDCPNCAVQTICANYLILFFFKNMPPPIDPSDEETSDRENSAPAHEPEPSSARSARAKKSLDHDVVENGGDDMEDEPQAVTGDVGEDEDEEADEDQEAEEEEYIVEEILDHAADKSGEVKFLVKWENYPAEEATWEPEENLVGSADEVLGHWEDHIARIDACEDEETNKLMIYLQWKNGQKTQHETKIVYQRCPQKMLQYYEQHVRIVKNPPERISTNGTPGPR</sequence>
<dbReference type="InterPro" id="IPR008251">
    <property type="entry name" value="Chromo_shadow_dom"/>
</dbReference>
<dbReference type="InterPro" id="IPR016197">
    <property type="entry name" value="Chromo-like_dom_sf"/>
</dbReference>
<feature type="compositionally biased region" description="Basic and acidic residues" evidence="4">
    <location>
        <begin position="96"/>
        <end position="107"/>
    </location>
</feature>
<dbReference type="SUPFAM" id="SSF54160">
    <property type="entry name" value="Chromo domain-like"/>
    <property type="match status" value="2"/>
</dbReference>
<name>A0AAD9ICD7_9PEZI</name>
<dbReference type="PROSITE" id="PS00598">
    <property type="entry name" value="CHROMO_1"/>
    <property type="match status" value="1"/>
</dbReference>
<comment type="caution">
    <text evidence="6">The sequence shown here is derived from an EMBL/GenBank/DDBJ whole genome shotgun (WGS) entry which is preliminary data.</text>
</comment>
<feature type="region of interest" description="Disordered" evidence="4">
    <location>
        <begin position="88"/>
        <end position="159"/>
    </location>
</feature>
<dbReference type="InterPro" id="IPR051219">
    <property type="entry name" value="Heterochromatin_chromo-domain"/>
</dbReference>
<dbReference type="GO" id="GO:0006338">
    <property type="term" value="P:chromatin remodeling"/>
    <property type="evidence" value="ECO:0007669"/>
    <property type="project" value="UniProtKB-ARBA"/>
</dbReference>
<protein>
    <recommendedName>
        <fullName evidence="5">Chromo domain-containing protein</fullName>
    </recommendedName>
</protein>
<evidence type="ECO:0000313" key="6">
    <source>
        <dbReference type="EMBL" id="KAK2074694.1"/>
    </source>
</evidence>
<evidence type="ECO:0000256" key="3">
    <source>
        <dbReference type="ARBA" id="ARBA00023242"/>
    </source>
</evidence>
<dbReference type="SMART" id="SM00300">
    <property type="entry name" value="ChSh"/>
    <property type="match status" value="1"/>
</dbReference>
<dbReference type="PANTHER" id="PTHR22812">
    <property type="entry name" value="CHROMOBOX PROTEIN"/>
    <property type="match status" value="1"/>
</dbReference>
<comment type="subunit">
    <text evidence="2">Component of the NuA4 histone acetyltransferase complex.</text>
</comment>
<evidence type="ECO:0000313" key="7">
    <source>
        <dbReference type="Proteomes" id="UP001217918"/>
    </source>
</evidence>
<organism evidence="6 7">
    <name type="scientific">Phyllachora maydis</name>
    <dbReference type="NCBI Taxonomy" id="1825666"/>
    <lineage>
        <taxon>Eukaryota</taxon>
        <taxon>Fungi</taxon>
        <taxon>Dikarya</taxon>
        <taxon>Ascomycota</taxon>
        <taxon>Pezizomycotina</taxon>
        <taxon>Sordariomycetes</taxon>
        <taxon>Sordariomycetidae</taxon>
        <taxon>Phyllachorales</taxon>
        <taxon>Phyllachoraceae</taxon>
        <taxon>Phyllachora</taxon>
    </lineage>
</organism>
<feature type="domain" description="Chromo" evidence="5">
    <location>
        <begin position="162"/>
        <end position="213"/>
    </location>
</feature>
<dbReference type="GO" id="GO:0005634">
    <property type="term" value="C:nucleus"/>
    <property type="evidence" value="ECO:0007669"/>
    <property type="project" value="UniProtKB-SubCell"/>
</dbReference>
<evidence type="ECO:0000259" key="5">
    <source>
        <dbReference type="PROSITE" id="PS50013"/>
    </source>
</evidence>
<evidence type="ECO:0000256" key="1">
    <source>
        <dbReference type="ARBA" id="ARBA00004123"/>
    </source>
</evidence>
<dbReference type="InterPro" id="IPR017984">
    <property type="entry name" value="Chromo_dom_subgr"/>
</dbReference>
<dbReference type="SMART" id="SM00298">
    <property type="entry name" value="CHROMO"/>
    <property type="match status" value="1"/>
</dbReference>
<dbReference type="Pfam" id="PF01393">
    <property type="entry name" value="Chromo_shadow"/>
    <property type="match status" value="1"/>
</dbReference>
<dbReference type="GO" id="GO:0000792">
    <property type="term" value="C:heterochromatin"/>
    <property type="evidence" value="ECO:0007669"/>
    <property type="project" value="UniProtKB-ARBA"/>
</dbReference>
<feature type="compositionally biased region" description="Acidic residues" evidence="4">
    <location>
        <begin position="143"/>
        <end position="159"/>
    </location>
</feature>
<gene>
    <name evidence="6" type="ORF">P8C59_008882</name>
</gene>
<proteinExistence type="predicted"/>
<dbReference type="AlphaFoldDB" id="A0AAD9ICD7"/>
<dbReference type="PRINTS" id="PR00504">
    <property type="entry name" value="CHROMODOMAIN"/>
</dbReference>
<dbReference type="PROSITE" id="PS50013">
    <property type="entry name" value="CHROMO_2"/>
    <property type="match status" value="1"/>
</dbReference>
<dbReference type="Gene3D" id="2.40.50.40">
    <property type="match status" value="2"/>
</dbReference>
<evidence type="ECO:0000256" key="2">
    <source>
        <dbReference type="ARBA" id="ARBA00011353"/>
    </source>
</evidence>
<dbReference type="CDD" id="cd18657">
    <property type="entry name" value="CSD_Swi6"/>
    <property type="match status" value="1"/>
</dbReference>
<dbReference type="Proteomes" id="UP001217918">
    <property type="component" value="Unassembled WGS sequence"/>
</dbReference>
<dbReference type="InterPro" id="IPR023779">
    <property type="entry name" value="Chromodomain_CS"/>
</dbReference>
<dbReference type="EMBL" id="JAQQPM010000008">
    <property type="protein sequence ID" value="KAK2074694.1"/>
    <property type="molecule type" value="Genomic_DNA"/>
</dbReference>
<dbReference type="InterPro" id="IPR000953">
    <property type="entry name" value="Chromo/chromo_shadow_dom"/>
</dbReference>
<comment type="subcellular location">
    <subcellularLocation>
        <location evidence="1">Nucleus</location>
    </subcellularLocation>
</comment>
<accession>A0AAD9ICD7</accession>
<reference evidence="6" key="1">
    <citation type="journal article" date="2023" name="Mol. Plant Microbe Interact.">
        <title>Elucidating the Obligate Nature and Biological Capacity of an Invasive Fungal Corn Pathogen.</title>
        <authorList>
            <person name="MacCready J.S."/>
            <person name="Roggenkamp E.M."/>
            <person name="Gdanetz K."/>
            <person name="Chilvers M.I."/>
        </authorList>
    </citation>
    <scope>NUCLEOTIDE SEQUENCE</scope>
    <source>
        <strain evidence="6">PM02</strain>
    </source>
</reference>
<evidence type="ECO:0000256" key="4">
    <source>
        <dbReference type="SAM" id="MobiDB-lite"/>
    </source>
</evidence>